<dbReference type="AlphaFoldDB" id="A0A644TUD4"/>
<comment type="caution">
    <text evidence="1">The sequence shown here is derived from an EMBL/GenBank/DDBJ whole genome shotgun (WGS) entry which is preliminary data.</text>
</comment>
<organism evidence="1">
    <name type="scientific">bioreactor metagenome</name>
    <dbReference type="NCBI Taxonomy" id="1076179"/>
    <lineage>
        <taxon>unclassified sequences</taxon>
        <taxon>metagenomes</taxon>
        <taxon>ecological metagenomes</taxon>
    </lineage>
</organism>
<proteinExistence type="predicted"/>
<evidence type="ECO:0000313" key="1">
    <source>
        <dbReference type="EMBL" id="MPL70573.1"/>
    </source>
</evidence>
<evidence type="ECO:0008006" key="2">
    <source>
        <dbReference type="Google" id="ProtNLM"/>
    </source>
</evidence>
<sequence>MDSQIITPKYLPLCITEDIDVEIISLIVKRILNYLFNKKLSASEWKKLRQFDCTVVNSNGVPENYHFSFKDICLHLKQNRKFNRAVFKFPQFFCYWIDNEMTLSTNIYCPTGNGEESISFVFNTSLGNDFPIKPCIDREGAAFASMQYTILTEILRSRHYLVEHSDELLQPGGVWLSTLISYFNSCVSIVEITLIQLYYKAKYDGPSKNWVFDEERLGSTICRKFEDKLHWIGQITGKPLDDAKDEMESFNVVKNIRNHLNHFDPPLFAYTIEDVASWLSLVNDIGMLLFKIRSKMDICINDQIVELMLLPKVNFVPNHPDTIRYPQKPNVGYQSCHFIHR</sequence>
<gene>
    <name evidence="1" type="ORF">SDC9_16330</name>
</gene>
<accession>A0A644TUD4</accession>
<dbReference type="EMBL" id="VSSQ01000053">
    <property type="protein sequence ID" value="MPL70573.1"/>
    <property type="molecule type" value="Genomic_DNA"/>
</dbReference>
<protein>
    <recommendedName>
        <fullName evidence="2">Apea-like HEPN domain-containing protein</fullName>
    </recommendedName>
</protein>
<reference evidence="1" key="1">
    <citation type="submission" date="2019-08" db="EMBL/GenBank/DDBJ databases">
        <authorList>
            <person name="Kucharzyk K."/>
            <person name="Murdoch R.W."/>
            <person name="Higgins S."/>
            <person name="Loffler F."/>
        </authorList>
    </citation>
    <scope>NUCLEOTIDE SEQUENCE</scope>
</reference>
<name>A0A644TUD4_9ZZZZ</name>